<dbReference type="PANTHER" id="PTHR48098">
    <property type="entry name" value="ENTEROCHELIN ESTERASE-RELATED"/>
    <property type="match status" value="1"/>
</dbReference>
<evidence type="ECO:0000313" key="3">
    <source>
        <dbReference type="Proteomes" id="UP000225108"/>
    </source>
</evidence>
<dbReference type="SUPFAM" id="SSF53474">
    <property type="entry name" value="alpha/beta-Hydrolases"/>
    <property type="match status" value="1"/>
</dbReference>
<dbReference type="AlphaFoldDB" id="A0A2G3PLX9"/>
<accession>A0A2G3PLX9</accession>
<dbReference type="InterPro" id="IPR000801">
    <property type="entry name" value="Esterase-like"/>
</dbReference>
<evidence type="ECO:0000313" key="2">
    <source>
        <dbReference type="EMBL" id="PHV66733.1"/>
    </source>
</evidence>
<proteinExistence type="predicted"/>
<feature type="signal peptide" evidence="1">
    <location>
        <begin position="1"/>
        <end position="30"/>
    </location>
</feature>
<sequence length="345" mass="36756">MRNPVTQFRRNSRLLVAMAVAGLAVAMAPAAPSSADPILDRAIAAPDGSYLVSLVRGEGREATAEVYSAAMDKNIGLKLLIAPGDEPRPTVYVLDGVGGAGEENGLLSWGDAASFYKTKDVNVVATLGGDSSYYTDWQRDDPELGRNKWTTFLTEELPPIVDSALNTTGKNAIVGVSMSATSVLALSIQKPDLYEGVASFSGCAQTSDPLGRAYVYITVSNFGGNPVNMWGEPDDPAWQANDPFVNAAGLRGTALYISTGSGLPGEHDNLEAPNVDGQTSQLVAQLTAGGVIEAATNQCTHNLRGRLDALGIPATYNFKDKGTHSWDYWRDDVHDSWPVLYESIR</sequence>
<dbReference type="EMBL" id="PEBD01000008">
    <property type="protein sequence ID" value="PHV66733.1"/>
    <property type="molecule type" value="Genomic_DNA"/>
</dbReference>
<dbReference type="InterPro" id="IPR050583">
    <property type="entry name" value="Mycobacterial_A85_antigen"/>
</dbReference>
<dbReference type="InterPro" id="IPR029058">
    <property type="entry name" value="AB_hydrolase_fold"/>
</dbReference>
<keyword evidence="1" id="KW-0732">Signal</keyword>
<dbReference type="Gene3D" id="3.40.50.1820">
    <property type="entry name" value="alpha/beta hydrolase"/>
    <property type="match status" value="1"/>
</dbReference>
<dbReference type="PANTHER" id="PTHR48098:SF1">
    <property type="entry name" value="DIACYLGLYCEROL ACYLTRANSFERASE_MYCOLYLTRANSFERASE AG85A"/>
    <property type="match status" value="1"/>
</dbReference>
<feature type="chain" id="PRO_5039669248" evidence="1">
    <location>
        <begin position="31"/>
        <end position="345"/>
    </location>
</feature>
<protein>
    <submittedName>
        <fullName evidence="2">Esterase</fullName>
    </submittedName>
</protein>
<gene>
    <name evidence="2" type="ORF">CSW57_10670</name>
</gene>
<reference evidence="2 3" key="1">
    <citation type="submission" date="2017-10" db="EMBL/GenBank/DDBJ databases">
        <title>The draft genome sequence of Williamsia sp. BULT 1.1 isolated from the semi-arid grassland soils from South Africa.</title>
        <authorList>
            <person name="Kabwe M.H."/>
            <person name="Govender N."/>
            <person name="Mutseka Lunga P."/>
            <person name="Vikram S."/>
            <person name="Makhalanyane T.P."/>
        </authorList>
    </citation>
    <scope>NUCLEOTIDE SEQUENCE [LARGE SCALE GENOMIC DNA]</scope>
    <source>
        <strain evidence="2 3">BULT 1.1</strain>
    </source>
</reference>
<evidence type="ECO:0000256" key="1">
    <source>
        <dbReference type="SAM" id="SignalP"/>
    </source>
</evidence>
<dbReference type="GO" id="GO:0016747">
    <property type="term" value="F:acyltransferase activity, transferring groups other than amino-acyl groups"/>
    <property type="evidence" value="ECO:0007669"/>
    <property type="project" value="TreeGrafter"/>
</dbReference>
<organism evidence="2 3">
    <name type="scientific">Williamsia marianensis</name>
    <dbReference type="NCBI Taxonomy" id="85044"/>
    <lineage>
        <taxon>Bacteria</taxon>
        <taxon>Bacillati</taxon>
        <taxon>Actinomycetota</taxon>
        <taxon>Actinomycetes</taxon>
        <taxon>Mycobacteriales</taxon>
        <taxon>Nocardiaceae</taxon>
        <taxon>Williamsia</taxon>
    </lineage>
</organism>
<name>A0A2G3PLX9_WILMA</name>
<dbReference type="Pfam" id="PF00756">
    <property type="entry name" value="Esterase"/>
    <property type="match status" value="1"/>
</dbReference>
<comment type="caution">
    <text evidence="2">The sequence shown here is derived from an EMBL/GenBank/DDBJ whole genome shotgun (WGS) entry which is preliminary data.</text>
</comment>
<dbReference type="Proteomes" id="UP000225108">
    <property type="component" value="Unassembled WGS sequence"/>
</dbReference>